<feature type="transmembrane region" description="Helical" evidence="1">
    <location>
        <begin position="12"/>
        <end position="32"/>
    </location>
</feature>
<accession>A0A6G1LCV6</accession>
<protein>
    <submittedName>
        <fullName evidence="2">Uncharacterized protein</fullName>
    </submittedName>
</protein>
<proteinExistence type="predicted"/>
<evidence type="ECO:0000256" key="1">
    <source>
        <dbReference type="SAM" id="Phobius"/>
    </source>
</evidence>
<gene>
    <name evidence="2" type="ORF">EJ03DRAFT_67604</name>
</gene>
<dbReference type="Proteomes" id="UP000799436">
    <property type="component" value="Unassembled WGS sequence"/>
</dbReference>
<keyword evidence="1" id="KW-0472">Membrane</keyword>
<name>A0A6G1LCV6_9PEZI</name>
<evidence type="ECO:0000313" key="3">
    <source>
        <dbReference type="Proteomes" id="UP000799436"/>
    </source>
</evidence>
<organism evidence="2 3">
    <name type="scientific">Teratosphaeria nubilosa</name>
    <dbReference type="NCBI Taxonomy" id="161662"/>
    <lineage>
        <taxon>Eukaryota</taxon>
        <taxon>Fungi</taxon>
        <taxon>Dikarya</taxon>
        <taxon>Ascomycota</taxon>
        <taxon>Pezizomycotina</taxon>
        <taxon>Dothideomycetes</taxon>
        <taxon>Dothideomycetidae</taxon>
        <taxon>Mycosphaerellales</taxon>
        <taxon>Teratosphaeriaceae</taxon>
        <taxon>Teratosphaeria</taxon>
    </lineage>
</organism>
<keyword evidence="1" id="KW-0812">Transmembrane</keyword>
<feature type="transmembrane region" description="Helical" evidence="1">
    <location>
        <begin position="114"/>
        <end position="133"/>
    </location>
</feature>
<reference evidence="2" key="1">
    <citation type="journal article" date="2020" name="Stud. Mycol.">
        <title>101 Dothideomycetes genomes: a test case for predicting lifestyles and emergence of pathogens.</title>
        <authorList>
            <person name="Haridas S."/>
            <person name="Albert R."/>
            <person name="Binder M."/>
            <person name="Bloem J."/>
            <person name="Labutti K."/>
            <person name="Salamov A."/>
            <person name="Andreopoulos B."/>
            <person name="Baker S."/>
            <person name="Barry K."/>
            <person name="Bills G."/>
            <person name="Bluhm B."/>
            <person name="Cannon C."/>
            <person name="Castanera R."/>
            <person name="Culley D."/>
            <person name="Daum C."/>
            <person name="Ezra D."/>
            <person name="Gonzalez J."/>
            <person name="Henrissat B."/>
            <person name="Kuo A."/>
            <person name="Liang C."/>
            <person name="Lipzen A."/>
            <person name="Lutzoni F."/>
            <person name="Magnuson J."/>
            <person name="Mondo S."/>
            <person name="Nolan M."/>
            <person name="Ohm R."/>
            <person name="Pangilinan J."/>
            <person name="Park H.-J."/>
            <person name="Ramirez L."/>
            <person name="Alfaro M."/>
            <person name="Sun H."/>
            <person name="Tritt A."/>
            <person name="Yoshinaga Y."/>
            <person name="Zwiers L.-H."/>
            <person name="Turgeon B."/>
            <person name="Goodwin S."/>
            <person name="Spatafora J."/>
            <person name="Crous P."/>
            <person name="Grigoriev I."/>
        </authorList>
    </citation>
    <scope>NUCLEOTIDE SEQUENCE</scope>
    <source>
        <strain evidence="2">CBS 116005</strain>
    </source>
</reference>
<dbReference type="AlphaFoldDB" id="A0A6G1LCV6"/>
<sequence>MFVLLVIYLEDWWALAVVSMLVLARFFNIIIIRRRAAMGWKGASEPGTQGDLLILLSADRWIRMRGAVDDLKAITSGQWLREPTFIESSLTAFSTLLLYLDAALAGNAKQDGKLLLLVLLFCSVGLLGLANQYTDKFKMYDRLVQVKGEPQKFARRLDLAKKLIKETGREDWAIRLGMIAPTKTSEAMDEDVGPKTM</sequence>
<keyword evidence="1" id="KW-1133">Transmembrane helix</keyword>
<dbReference type="OrthoDB" id="2956246at2759"/>
<keyword evidence="3" id="KW-1185">Reference proteome</keyword>
<evidence type="ECO:0000313" key="2">
    <source>
        <dbReference type="EMBL" id="KAF2770422.1"/>
    </source>
</evidence>
<dbReference type="EMBL" id="ML995826">
    <property type="protein sequence ID" value="KAF2770422.1"/>
    <property type="molecule type" value="Genomic_DNA"/>
</dbReference>